<feature type="compositionally biased region" description="Basic and acidic residues" evidence="1">
    <location>
        <begin position="492"/>
        <end position="503"/>
    </location>
</feature>
<name>A0ABQ5J7S2_9ASTR</name>
<dbReference type="InterPro" id="IPR012677">
    <property type="entry name" value="Nucleotide-bd_a/b_plait_sf"/>
</dbReference>
<proteinExistence type="predicted"/>
<reference evidence="3" key="2">
    <citation type="submission" date="2022-01" db="EMBL/GenBank/DDBJ databases">
        <authorList>
            <person name="Yamashiro T."/>
            <person name="Shiraishi A."/>
            <person name="Satake H."/>
            <person name="Nakayama K."/>
        </authorList>
    </citation>
    <scope>NUCLEOTIDE SEQUENCE</scope>
</reference>
<keyword evidence="3" id="KW-0548">Nucleotidyltransferase</keyword>
<dbReference type="Pfam" id="PF13966">
    <property type="entry name" value="zf-RVT"/>
    <property type="match status" value="1"/>
</dbReference>
<evidence type="ECO:0000313" key="3">
    <source>
        <dbReference type="EMBL" id="GJU07588.1"/>
    </source>
</evidence>
<keyword evidence="3" id="KW-0808">Transferase</keyword>
<dbReference type="Proteomes" id="UP001151760">
    <property type="component" value="Unassembled WGS sequence"/>
</dbReference>
<organism evidence="3 4">
    <name type="scientific">Tanacetum coccineum</name>
    <dbReference type="NCBI Taxonomy" id="301880"/>
    <lineage>
        <taxon>Eukaryota</taxon>
        <taxon>Viridiplantae</taxon>
        <taxon>Streptophyta</taxon>
        <taxon>Embryophyta</taxon>
        <taxon>Tracheophyta</taxon>
        <taxon>Spermatophyta</taxon>
        <taxon>Magnoliopsida</taxon>
        <taxon>eudicotyledons</taxon>
        <taxon>Gunneridae</taxon>
        <taxon>Pentapetalae</taxon>
        <taxon>asterids</taxon>
        <taxon>campanulids</taxon>
        <taxon>Asterales</taxon>
        <taxon>Asteraceae</taxon>
        <taxon>Asteroideae</taxon>
        <taxon>Anthemideae</taxon>
        <taxon>Anthemidinae</taxon>
        <taxon>Tanacetum</taxon>
    </lineage>
</organism>
<keyword evidence="3" id="KW-0695">RNA-directed DNA polymerase</keyword>
<reference evidence="3" key="1">
    <citation type="journal article" date="2022" name="Int. J. Mol. Sci.">
        <title>Draft Genome of Tanacetum Coccineum: Genomic Comparison of Closely Related Tanacetum-Family Plants.</title>
        <authorList>
            <person name="Yamashiro T."/>
            <person name="Shiraishi A."/>
            <person name="Nakayama K."/>
            <person name="Satake H."/>
        </authorList>
    </citation>
    <scope>NUCLEOTIDE SEQUENCE</scope>
</reference>
<feature type="region of interest" description="Disordered" evidence="1">
    <location>
        <begin position="461"/>
        <end position="503"/>
    </location>
</feature>
<evidence type="ECO:0000313" key="4">
    <source>
        <dbReference type="Proteomes" id="UP001151760"/>
    </source>
</evidence>
<evidence type="ECO:0000259" key="2">
    <source>
        <dbReference type="Pfam" id="PF13966"/>
    </source>
</evidence>
<comment type="caution">
    <text evidence="3">The sequence shown here is derived from an EMBL/GenBank/DDBJ whole genome shotgun (WGS) entry which is preliminary data.</text>
</comment>
<accession>A0ABQ5J7S2</accession>
<dbReference type="GO" id="GO:0003964">
    <property type="term" value="F:RNA-directed DNA polymerase activity"/>
    <property type="evidence" value="ECO:0007669"/>
    <property type="project" value="UniProtKB-KW"/>
</dbReference>
<evidence type="ECO:0000256" key="1">
    <source>
        <dbReference type="SAM" id="MobiDB-lite"/>
    </source>
</evidence>
<sequence length="503" mass="57299">MLATCSLFDSDDTWTWSLGLPTFTVKSTCDHIDQCTLPDGGFKTRWNRYLPKKTNIFIWRALRDRLPTRWNLSHKGIDMDSLTCPICDSSIETTNHTLWFCSLATTLWQKIFVWLDLVSPIPSNIQDVYSWLEDMRFPSSRKSILEVICGVIFWSLWNFRNELIFGTTPPKRSILFDKIVDCSYSWYSTRNKLSSISWNNWIQNPLMDVCSIYGQVVDVYIPFKKSKAVKKFVFVRFLKVDNLDRFIDNLCTIWIGRFHLHANKVRFQRATRSSSVKSTKVNISSAKNMSSAKNSFASVLKASNQSPVLATESYPAIVLDYPCIMEKDMSCSLMGNVKDINAISNLYAIFANEGFDQINLTYLGGFWVLIDADSIVSKDKISKHVGVASWFHELLPASNTFVTWGKLSDVEADENLALPYKKLCVITSPNVIINNKVKVIVKGQVYWLCVKELDAWAPNFSNDSNDTSSSDEDYKDNDVGLSGEKQGSACNFKDEEGEFVKDT</sequence>
<feature type="domain" description="Reverse transcriptase zinc-binding" evidence="2">
    <location>
        <begin position="23"/>
        <end position="108"/>
    </location>
</feature>
<protein>
    <submittedName>
        <fullName evidence="3">RNA-directed DNA polymerase, eukaryota</fullName>
    </submittedName>
</protein>
<dbReference type="SUPFAM" id="SSF54928">
    <property type="entry name" value="RNA-binding domain, RBD"/>
    <property type="match status" value="1"/>
</dbReference>
<dbReference type="EMBL" id="BQNB010021555">
    <property type="protein sequence ID" value="GJU07588.1"/>
    <property type="molecule type" value="Genomic_DNA"/>
</dbReference>
<dbReference type="Gene3D" id="3.30.70.330">
    <property type="match status" value="1"/>
</dbReference>
<dbReference type="InterPro" id="IPR035979">
    <property type="entry name" value="RBD_domain_sf"/>
</dbReference>
<keyword evidence="4" id="KW-1185">Reference proteome</keyword>
<dbReference type="CDD" id="cd00590">
    <property type="entry name" value="RRM_SF"/>
    <property type="match status" value="1"/>
</dbReference>
<dbReference type="InterPro" id="IPR026960">
    <property type="entry name" value="RVT-Znf"/>
</dbReference>
<gene>
    <name evidence="3" type="ORF">Tco_1124018</name>
</gene>